<evidence type="ECO:0000313" key="2">
    <source>
        <dbReference type="EMBL" id="GIG15585.1"/>
    </source>
</evidence>
<dbReference type="InterPro" id="IPR013783">
    <property type="entry name" value="Ig-like_fold"/>
</dbReference>
<sequence>MSPSAPTAAALGFNVFTRGNTTLTSNESEGPVAIGGNLTIGGNYQVGGATAGTFTVAGDARPSALVIGGAVNFAGSAPAVVQVQSQGYAKVGDLSNADVRDTDDNHASVNTRIVADGASYDSQPRVQLNVQQPVASVGPATPIDFATAFQDFRSSATDLATCDNTVTLTDAQGVPLPANLPPGTNAFITLAPNVTNVLNISAANLANIATLTYQNQPTATSPLLINVNTGGVGNVFNWTVPTQAGVSGGNAPFILWNFPTVTTLTLAQNGATLEGTLYAPNAGLTDLSSSNIEGQVIVDTLVHGTAANNGGEMHHFPFTATLSCAGVPTPDLTTSASSNVTLGGQVSDTATLAGGEDPTGMIMFNLYGPDDATCAGPAVFTSSVTVDGDGVYPSDDFTPTATGVYRWIASYSGDANNAGVSTLCNDANESVVVGPAVVTPALTTDASDGVTLGGQVSDTATLTGGQNPTGTITFSLYGPDSAACLGTPVFSSAAPVSGNGNYASQQFTPTQTGTYRWVASYSGDAGNAPVTTACLDPNESVAVAAVAPTLTTDASDNITLGGQVNDVATLAGGSAPTGSITFNLYGPDNATCTGTPVFTSTVPVSGNGSYPSAQFTPTQAGTYRWTAGYSGDANNAAATTSCNDPNESVVVSQGQVTPTLSTDASDDVTLGGQVSDTATLAGGNAPTGSITFNLYGPNDATCSNDPVFTATVPVTGNAAYPSGPFTPTQTGTYRWIASYSGDAGNAAVTMECNDANESVVVNPAVVTPTLSTDASGNVPLGGQVNDVATLAGGQNPTGTITFSLYGPENATCAGLPVFTSTVPVSGNGDYPSEQFTPPLLGTYRWIASYSGDAGNAAVAGACNDDNESVTVLRGSITPTLTTDASDDVTLGGQVSDTATLAGGNAPTGTITFNLYGPNDATCSNDPVFTASVPVNGNAAYPSGPFTPTQAGTYRWIASYSGDGNNGAVAMECNDPGESVVVNPAVVTPTLSTDASDDVTLGGQVSDTATLAGGNAPTGSITFNLYGPNDATCSNDPVFTATVPVTGNAAYPSGPFTPTQTGTYRWIASYTGDGNNNAVAMECNDANESVVVNPAVVTPTLSTDASDDITLGGQINDVATLRGGQSPTGSITFNLYGPNDATCGDDPVFTSTVPVTGNGVYPSQQFTPTLAGTYRWVASYSGDANNAAVGDECNAPGESVVVTAGQGTPTLTTRASRDTYVGKEIYDTATLAGGNAPTGTITFRLYGPGDATCSRRPVFTTTVDVSGNGDYRSDAFRAKKPGTYQWVASYSGDDANQAVQTSCGDPAEQVVVKKKGPYGGKPRP</sequence>
<comment type="caution">
    <text evidence="2">The sequence shown here is derived from an EMBL/GenBank/DDBJ whole genome shotgun (WGS) entry which is preliminary data.</text>
</comment>
<dbReference type="Gene3D" id="2.60.40.10">
    <property type="entry name" value="Immunoglobulins"/>
    <property type="match status" value="8"/>
</dbReference>
<feature type="domain" description="Choice-of-anchor A" evidence="1">
    <location>
        <begin position="6"/>
        <end position="315"/>
    </location>
</feature>
<dbReference type="NCBIfam" id="TIGR04215">
    <property type="entry name" value="choice_anch_A"/>
    <property type="match status" value="1"/>
</dbReference>
<dbReference type="Pfam" id="PF20597">
    <property type="entry name" value="pAdhesive_15"/>
    <property type="match status" value="1"/>
</dbReference>
<evidence type="ECO:0000313" key="3">
    <source>
        <dbReference type="Proteomes" id="UP000660339"/>
    </source>
</evidence>
<proteinExistence type="predicted"/>
<evidence type="ECO:0000259" key="1">
    <source>
        <dbReference type="Pfam" id="PF20597"/>
    </source>
</evidence>
<keyword evidence="3" id="KW-1185">Reference proteome</keyword>
<accession>A0A8J3LMW9</accession>
<reference evidence="2" key="1">
    <citation type="submission" date="2021-01" db="EMBL/GenBank/DDBJ databases">
        <title>Whole genome shotgun sequence of Catellatospora methionotrophica NBRC 14553.</title>
        <authorList>
            <person name="Komaki H."/>
            <person name="Tamura T."/>
        </authorList>
    </citation>
    <scope>NUCLEOTIDE SEQUENCE</scope>
    <source>
        <strain evidence="2">NBRC 14553</strain>
    </source>
</reference>
<dbReference type="InterPro" id="IPR026588">
    <property type="entry name" value="Choice_anch_A"/>
</dbReference>
<dbReference type="EMBL" id="BONJ01000021">
    <property type="protein sequence ID" value="GIG15585.1"/>
    <property type="molecule type" value="Genomic_DNA"/>
</dbReference>
<gene>
    <name evidence="2" type="ORF">Cme02nite_39170</name>
</gene>
<organism evidence="2 3">
    <name type="scientific">Catellatospora methionotrophica</name>
    <dbReference type="NCBI Taxonomy" id="121620"/>
    <lineage>
        <taxon>Bacteria</taxon>
        <taxon>Bacillati</taxon>
        <taxon>Actinomycetota</taxon>
        <taxon>Actinomycetes</taxon>
        <taxon>Micromonosporales</taxon>
        <taxon>Micromonosporaceae</taxon>
        <taxon>Catellatospora</taxon>
    </lineage>
</organism>
<protein>
    <recommendedName>
        <fullName evidence="1">Choice-of-anchor A domain-containing protein</fullName>
    </recommendedName>
</protein>
<dbReference type="Proteomes" id="UP000660339">
    <property type="component" value="Unassembled WGS sequence"/>
</dbReference>
<dbReference type="GO" id="GO:0005975">
    <property type="term" value="P:carbohydrate metabolic process"/>
    <property type="evidence" value="ECO:0007669"/>
    <property type="project" value="UniProtKB-ARBA"/>
</dbReference>
<name>A0A8J3LMW9_9ACTN</name>